<dbReference type="EMBL" id="MT144003">
    <property type="protein sequence ID" value="QJA46145.1"/>
    <property type="molecule type" value="Genomic_DNA"/>
</dbReference>
<organism evidence="1">
    <name type="scientific">viral metagenome</name>
    <dbReference type="NCBI Taxonomy" id="1070528"/>
    <lineage>
        <taxon>unclassified sequences</taxon>
        <taxon>metagenomes</taxon>
        <taxon>organismal metagenomes</taxon>
    </lineage>
</organism>
<sequence>MDKNDYLNFSRLMALMQEMFVPDKTISKAKVSVYFDLLKDLNIEDILIAVEAIIREKKYPVFPLIGEIREMVSGRMEDNVDLEAQVAWGTLLTICDRMGFDEPVINDPVLSRAIRTAFGSVKRFGELPPEMEATDRKHFISCYKRIATRERSGDRQLESTLIKELLENRKQLLEYNEKQNHEQERR</sequence>
<reference evidence="1" key="1">
    <citation type="submission" date="2020-03" db="EMBL/GenBank/DDBJ databases">
        <title>The deep terrestrial virosphere.</title>
        <authorList>
            <person name="Holmfeldt K."/>
            <person name="Nilsson E."/>
            <person name="Simone D."/>
            <person name="Lopez-Fernandez M."/>
            <person name="Wu X."/>
            <person name="de Brujin I."/>
            <person name="Lundin D."/>
            <person name="Andersson A."/>
            <person name="Bertilsson S."/>
            <person name="Dopson M."/>
        </authorList>
    </citation>
    <scope>NUCLEOTIDE SEQUENCE</scope>
    <source>
        <strain evidence="1">TM448A00317</strain>
        <strain evidence="2">TM448B00343</strain>
    </source>
</reference>
<dbReference type="AlphaFoldDB" id="A0A6H1ZFV3"/>
<accession>A0A6H1ZFV3</accession>
<evidence type="ECO:0000313" key="2">
    <source>
        <dbReference type="EMBL" id="QJH95048.1"/>
    </source>
</evidence>
<name>A0A6H1ZFV3_9ZZZZ</name>
<protein>
    <submittedName>
        <fullName evidence="1">Uncharacterized protein</fullName>
    </submittedName>
</protein>
<proteinExistence type="predicted"/>
<evidence type="ECO:0000313" key="1">
    <source>
        <dbReference type="EMBL" id="QJA46145.1"/>
    </source>
</evidence>
<gene>
    <name evidence="1" type="ORF">TM448A00317_0047</name>
    <name evidence="2" type="ORF">TM448B00343_0054</name>
</gene>
<dbReference type="EMBL" id="MT144611">
    <property type="protein sequence ID" value="QJH95048.1"/>
    <property type="molecule type" value="Genomic_DNA"/>
</dbReference>